<protein>
    <submittedName>
        <fullName evidence="1">Uncharacterized protein</fullName>
    </submittedName>
</protein>
<evidence type="ECO:0000313" key="1">
    <source>
        <dbReference type="EMBL" id="KAJ0094516.1"/>
    </source>
</evidence>
<gene>
    <name evidence="1" type="ORF">Patl1_15546</name>
</gene>
<sequence>MEIESRLLSLLSALEANGVNNCKIEIENLDCASQEVERTGRICFANYSSSLWLQLHKRVYFVSHFHEYTLDQLGGGNTTSRGKEALDQHGNNGKNFAPYLNEPVHVWRNDSFKAAFPSPKVPAIGCQWFSSAPLDESVYEMQIASSRTFCISLHQ</sequence>
<proteinExistence type="predicted"/>
<keyword evidence="2" id="KW-1185">Reference proteome</keyword>
<reference evidence="2" key="1">
    <citation type="journal article" date="2023" name="G3 (Bethesda)">
        <title>Genome assembly and association tests identify interacting loci associated with vigor, precocity, and sex in interspecific pistachio rootstocks.</title>
        <authorList>
            <person name="Palmer W."/>
            <person name="Jacygrad E."/>
            <person name="Sagayaradj S."/>
            <person name="Cavanaugh K."/>
            <person name="Han R."/>
            <person name="Bertier L."/>
            <person name="Beede B."/>
            <person name="Kafkas S."/>
            <person name="Golino D."/>
            <person name="Preece J."/>
            <person name="Michelmore R."/>
        </authorList>
    </citation>
    <scope>NUCLEOTIDE SEQUENCE [LARGE SCALE GENOMIC DNA]</scope>
</reference>
<organism evidence="1 2">
    <name type="scientific">Pistacia atlantica</name>
    <dbReference type="NCBI Taxonomy" id="434234"/>
    <lineage>
        <taxon>Eukaryota</taxon>
        <taxon>Viridiplantae</taxon>
        <taxon>Streptophyta</taxon>
        <taxon>Embryophyta</taxon>
        <taxon>Tracheophyta</taxon>
        <taxon>Spermatophyta</taxon>
        <taxon>Magnoliopsida</taxon>
        <taxon>eudicotyledons</taxon>
        <taxon>Gunneridae</taxon>
        <taxon>Pentapetalae</taxon>
        <taxon>rosids</taxon>
        <taxon>malvids</taxon>
        <taxon>Sapindales</taxon>
        <taxon>Anacardiaceae</taxon>
        <taxon>Pistacia</taxon>
    </lineage>
</organism>
<name>A0ACC1B6K5_9ROSI</name>
<comment type="caution">
    <text evidence="1">The sequence shown here is derived from an EMBL/GenBank/DDBJ whole genome shotgun (WGS) entry which is preliminary data.</text>
</comment>
<dbReference type="Proteomes" id="UP001164250">
    <property type="component" value="Chromosome 6"/>
</dbReference>
<accession>A0ACC1B6K5</accession>
<evidence type="ECO:0000313" key="2">
    <source>
        <dbReference type="Proteomes" id="UP001164250"/>
    </source>
</evidence>
<dbReference type="EMBL" id="CM047902">
    <property type="protein sequence ID" value="KAJ0094516.1"/>
    <property type="molecule type" value="Genomic_DNA"/>
</dbReference>